<dbReference type="Proteomes" id="UP000548476">
    <property type="component" value="Unassembled WGS sequence"/>
</dbReference>
<evidence type="ECO:0000313" key="2">
    <source>
        <dbReference type="EMBL" id="MBB6036165.1"/>
    </source>
</evidence>
<name>A0A841FJZ0_9ACTN</name>
<proteinExistence type="predicted"/>
<sequence>MEDPHRAAEGHPRGVALAGVGDGEVGVSVGVEVAEVIVSPKLGRVPDLIGVER</sequence>
<dbReference type="AlphaFoldDB" id="A0A841FJZ0"/>
<evidence type="ECO:0000256" key="1">
    <source>
        <dbReference type="SAM" id="MobiDB-lite"/>
    </source>
</evidence>
<accession>A0A841FJZ0</accession>
<dbReference type="RefSeq" id="WP_239122139.1">
    <property type="nucleotide sequence ID" value="NZ_BONT01000046.1"/>
</dbReference>
<evidence type="ECO:0000313" key="3">
    <source>
        <dbReference type="Proteomes" id="UP000548476"/>
    </source>
</evidence>
<organism evidence="2 3">
    <name type="scientific">Phytomonospora endophytica</name>
    <dbReference type="NCBI Taxonomy" id="714109"/>
    <lineage>
        <taxon>Bacteria</taxon>
        <taxon>Bacillati</taxon>
        <taxon>Actinomycetota</taxon>
        <taxon>Actinomycetes</taxon>
        <taxon>Micromonosporales</taxon>
        <taxon>Micromonosporaceae</taxon>
        <taxon>Phytomonospora</taxon>
    </lineage>
</organism>
<feature type="compositionally biased region" description="Basic and acidic residues" evidence="1">
    <location>
        <begin position="1"/>
        <end position="12"/>
    </location>
</feature>
<dbReference type="EMBL" id="JACHGT010000008">
    <property type="protein sequence ID" value="MBB6036165.1"/>
    <property type="molecule type" value="Genomic_DNA"/>
</dbReference>
<keyword evidence="3" id="KW-1185">Reference proteome</keyword>
<gene>
    <name evidence="2" type="ORF">HNR73_004033</name>
</gene>
<feature type="region of interest" description="Disordered" evidence="1">
    <location>
        <begin position="1"/>
        <end position="20"/>
    </location>
</feature>
<comment type="caution">
    <text evidence="2">The sequence shown here is derived from an EMBL/GenBank/DDBJ whole genome shotgun (WGS) entry which is preliminary data.</text>
</comment>
<protein>
    <submittedName>
        <fullName evidence="2">Uncharacterized protein</fullName>
    </submittedName>
</protein>
<reference evidence="2 3" key="1">
    <citation type="submission" date="2020-08" db="EMBL/GenBank/DDBJ databases">
        <title>Genomic Encyclopedia of Type Strains, Phase IV (KMG-IV): sequencing the most valuable type-strain genomes for metagenomic binning, comparative biology and taxonomic classification.</title>
        <authorList>
            <person name="Goeker M."/>
        </authorList>
    </citation>
    <scope>NUCLEOTIDE SEQUENCE [LARGE SCALE GENOMIC DNA]</scope>
    <source>
        <strain evidence="2 3">YIM 65646</strain>
    </source>
</reference>